<organism evidence="1 2">
    <name type="scientific">Arthrobacter terricola</name>
    <dbReference type="NCBI Taxonomy" id="2547396"/>
    <lineage>
        <taxon>Bacteria</taxon>
        <taxon>Bacillati</taxon>
        <taxon>Actinomycetota</taxon>
        <taxon>Actinomycetes</taxon>
        <taxon>Micrococcales</taxon>
        <taxon>Micrococcaceae</taxon>
        <taxon>Arthrobacter</taxon>
    </lineage>
</organism>
<accession>A0A4R5KB95</accession>
<dbReference type="Proteomes" id="UP000295511">
    <property type="component" value="Unassembled WGS sequence"/>
</dbReference>
<sequence length="174" mass="19002">MSRTEVLLLGGRSGVGKTTSALAAHELLKQSDVHHAVIEGDYMDLAYPAPHREFPSAGFAWRNLKAVWANYHAFGYRRLIYANTASVLFADRIAEAIGGHPRIIPVLLCCGDSDAARRLSSRNHGATRPEDLERNREAARGLNDGAGTGVFRLDTDALSPTQVAEELVRHTGWV</sequence>
<dbReference type="InterPro" id="IPR027417">
    <property type="entry name" value="P-loop_NTPase"/>
</dbReference>
<evidence type="ECO:0000313" key="2">
    <source>
        <dbReference type="Proteomes" id="UP000295511"/>
    </source>
</evidence>
<evidence type="ECO:0000313" key="1">
    <source>
        <dbReference type="EMBL" id="TDF91778.1"/>
    </source>
</evidence>
<dbReference type="SUPFAM" id="SSF52540">
    <property type="entry name" value="P-loop containing nucleoside triphosphate hydrolases"/>
    <property type="match status" value="1"/>
</dbReference>
<dbReference type="OrthoDB" id="7889077at2"/>
<dbReference type="AlphaFoldDB" id="A0A4R5KB95"/>
<reference evidence="1 2" key="1">
    <citation type="submission" date="2019-03" db="EMBL/GenBank/DDBJ databases">
        <title>Whole genome sequence of Arthrobacter sp JH1-1.</title>
        <authorList>
            <person name="Trinh H.N."/>
        </authorList>
    </citation>
    <scope>NUCLEOTIDE SEQUENCE [LARGE SCALE GENOMIC DNA]</scope>
    <source>
        <strain evidence="1 2">JH1-1</strain>
    </source>
</reference>
<dbReference type="EMBL" id="SMRU01000027">
    <property type="protein sequence ID" value="TDF91778.1"/>
    <property type="molecule type" value="Genomic_DNA"/>
</dbReference>
<gene>
    <name evidence="1" type="ORF">E1809_19870</name>
</gene>
<protein>
    <submittedName>
        <fullName evidence="1">ATPase</fullName>
    </submittedName>
</protein>
<dbReference type="RefSeq" id="WP_133205976.1">
    <property type="nucleotide sequence ID" value="NZ_SMRU01000027.1"/>
</dbReference>
<comment type="caution">
    <text evidence="1">The sequence shown here is derived from an EMBL/GenBank/DDBJ whole genome shotgun (WGS) entry which is preliminary data.</text>
</comment>
<name>A0A4R5KB95_9MICC</name>
<dbReference type="Gene3D" id="3.40.50.300">
    <property type="entry name" value="P-loop containing nucleotide triphosphate hydrolases"/>
    <property type="match status" value="1"/>
</dbReference>
<keyword evidence="2" id="KW-1185">Reference proteome</keyword>
<proteinExistence type="predicted"/>